<evidence type="ECO:0000313" key="2">
    <source>
        <dbReference type="EMBL" id="QHW33957.1"/>
    </source>
</evidence>
<feature type="domain" description="NAD(P)-binding" evidence="1">
    <location>
        <begin position="7"/>
        <end position="200"/>
    </location>
</feature>
<dbReference type="Proteomes" id="UP000479114">
    <property type="component" value="Chromosome"/>
</dbReference>
<dbReference type="PANTHER" id="PTHR43355">
    <property type="entry name" value="FLAVIN REDUCTASE (NADPH)"/>
    <property type="match status" value="1"/>
</dbReference>
<dbReference type="AlphaFoldDB" id="A0A6C0P628"/>
<dbReference type="CDD" id="cd05244">
    <property type="entry name" value="BVR-B_like_SDR_a"/>
    <property type="match status" value="1"/>
</dbReference>
<dbReference type="GO" id="GO:0004074">
    <property type="term" value="F:biliverdin reductase [NAD(P)H] activity"/>
    <property type="evidence" value="ECO:0007669"/>
    <property type="project" value="TreeGrafter"/>
</dbReference>
<sequence>MNIVIFGANGPTGRLLTEQALAEGHSVTAVTRHPDRFLLQHAQLRVMRGDVFNLSEVESAVAGQDAVLSTLGVPFSKQPIHVYSQGIGHILQAMNRSGVRRLVCVSSSATEPHADPQGGFFFEKIVQPLIVNTIGKNLYADMRRMEKTVRDSEMDWTIVRPSGLFETESVTPYELAENHIKGRFTSRADLANCMLRQLSSDRYVQKIAAVATVAVQPSMLKLIMREAFQSKHK</sequence>
<accession>A0A6C0P628</accession>
<dbReference type="InterPro" id="IPR051606">
    <property type="entry name" value="Polyketide_Oxido-like"/>
</dbReference>
<dbReference type="KEGG" id="prz:GZH47_26270"/>
<evidence type="ECO:0000259" key="1">
    <source>
        <dbReference type="Pfam" id="PF13460"/>
    </source>
</evidence>
<evidence type="ECO:0000313" key="3">
    <source>
        <dbReference type="Proteomes" id="UP000479114"/>
    </source>
</evidence>
<reference evidence="2 3" key="1">
    <citation type="submission" date="2020-02" db="EMBL/GenBank/DDBJ databases">
        <title>Paenibacillus sp. nov., isolated from rhizosphere soil of tomato.</title>
        <authorList>
            <person name="Weon H.-Y."/>
            <person name="Lee S.A."/>
        </authorList>
    </citation>
    <scope>NUCLEOTIDE SEQUENCE [LARGE SCALE GENOMIC DNA]</scope>
    <source>
        <strain evidence="2 3">14171R-81</strain>
    </source>
</reference>
<dbReference type="GO" id="GO:0042602">
    <property type="term" value="F:riboflavin reductase (NADPH) activity"/>
    <property type="evidence" value="ECO:0007669"/>
    <property type="project" value="TreeGrafter"/>
</dbReference>
<dbReference type="Pfam" id="PF13460">
    <property type="entry name" value="NAD_binding_10"/>
    <property type="match status" value="1"/>
</dbReference>
<dbReference type="RefSeq" id="WP_162643954.1">
    <property type="nucleotide sequence ID" value="NZ_CP048286.1"/>
</dbReference>
<gene>
    <name evidence="2" type="ORF">GZH47_26270</name>
</gene>
<dbReference type="InterPro" id="IPR036291">
    <property type="entry name" value="NAD(P)-bd_dom_sf"/>
</dbReference>
<keyword evidence="3" id="KW-1185">Reference proteome</keyword>
<protein>
    <submittedName>
        <fullName evidence="2">SDR family oxidoreductase</fullName>
    </submittedName>
</protein>
<dbReference type="EMBL" id="CP048286">
    <property type="protein sequence ID" value="QHW33957.1"/>
    <property type="molecule type" value="Genomic_DNA"/>
</dbReference>
<organism evidence="2 3">
    <name type="scientific">Paenibacillus rhizovicinus</name>
    <dbReference type="NCBI Taxonomy" id="2704463"/>
    <lineage>
        <taxon>Bacteria</taxon>
        <taxon>Bacillati</taxon>
        <taxon>Bacillota</taxon>
        <taxon>Bacilli</taxon>
        <taxon>Bacillales</taxon>
        <taxon>Paenibacillaceae</taxon>
        <taxon>Paenibacillus</taxon>
    </lineage>
</organism>
<dbReference type="InterPro" id="IPR016040">
    <property type="entry name" value="NAD(P)-bd_dom"/>
</dbReference>
<dbReference type="SUPFAM" id="SSF51735">
    <property type="entry name" value="NAD(P)-binding Rossmann-fold domains"/>
    <property type="match status" value="1"/>
</dbReference>
<dbReference type="Gene3D" id="3.40.50.720">
    <property type="entry name" value="NAD(P)-binding Rossmann-like Domain"/>
    <property type="match status" value="1"/>
</dbReference>
<proteinExistence type="predicted"/>
<dbReference type="PANTHER" id="PTHR43355:SF2">
    <property type="entry name" value="FLAVIN REDUCTASE (NADPH)"/>
    <property type="match status" value="1"/>
</dbReference>
<name>A0A6C0P628_9BACL</name>